<proteinExistence type="predicted"/>
<protein>
    <submittedName>
        <fullName evidence="1">Uncharacterized protein</fullName>
    </submittedName>
</protein>
<dbReference type="Proteomes" id="UP000694892">
    <property type="component" value="Chromosome 6L"/>
</dbReference>
<name>A0A974HFE4_XENLA</name>
<dbReference type="AlphaFoldDB" id="A0A974HFE4"/>
<accession>A0A974HFE4</accession>
<dbReference type="EMBL" id="CM004476">
    <property type="protein sequence ID" value="OCT75556.1"/>
    <property type="molecule type" value="Genomic_DNA"/>
</dbReference>
<dbReference type="PROSITE" id="PS51257">
    <property type="entry name" value="PROKAR_LIPOPROTEIN"/>
    <property type="match status" value="1"/>
</dbReference>
<reference evidence="2" key="1">
    <citation type="journal article" date="2016" name="Nature">
        <title>Genome evolution in the allotetraploid frog Xenopus laevis.</title>
        <authorList>
            <person name="Session A.M."/>
            <person name="Uno Y."/>
            <person name="Kwon T."/>
            <person name="Chapman J.A."/>
            <person name="Toyoda A."/>
            <person name="Takahashi S."/>
            <person name="Fukui A."/>
            <person name="Hikosaka A."/>
            <person name="Suzuki A."/>
            <person name="Kondo M."/>
            <person name="van Heeringen S.J."/>
            <person name="Quigley I."/>
            <person name="Heinz S."/>
            <person name="Ogino H."/>
            <person name="Ochi H."/>
            <person name="Hellsten U."/>
            <person name="Lyons J.B."/>
            <person name="Simakov O."/>
            <person name="Putnam N."/>
            <person name="Stites J."/>
            <person name="Kuroki Y."/>
            <person name="Tanaka T."/>
            <person name="Michiue T."/>
            <person name="Watanabe M."/>
            <person name="Bogdanovic O."/>
            <person name="Lister R."/>
            <person name="Georgiou G."/>
            <person name="Paranjpe S.S."/>
            <person name="van Kruijsbergen I."/>
            <person name="Shu S."/>
            <person name="Carlson J."/>
            <person name="Kinoshita T."/>
            <person name="Ohta Y."/>
            <person name="Mawaribuchi S."/>
            <person name="Jenkins J."/>
            <person name="Grimwood J."/>
            <person name="Schmutz J."/>
            <person name="Mitros T."/>
            <person name="Mozaffari S.V."/>
            <person name="Suzuki Y."/>
            <person name="Haramoto Y."/>
            <person name="Yamamoto T.S."/>
            <person name="Takagi C."/>
            <person name="Heald R."/>
            <person name="Miller K."/>
            <person name="Haudenschild C."/>
            <person name="Kitzman J."/>
            <person name="Nakayama T."/>
            <person name="Izutsu Y."/>
            <person name="Robert J."/>
            <person name="Fortriede J."/>
            <person name="Burns K."/>
            <person name="Lotay V."/>
            <person name="Karimi K."/>
            <person name="Yasuoka Y."/>
            <person name="Dichmann D.S."/>
            <person name="Flajnik M.F."/>
            <person name="Houston D.W."/>
            <person name="Shendure J."/>
            <person name="DuPasquier L."/>
            <person name="Vize P.D."/>
            <person name="Zorn A.M."/>
            <person name="Ito M."/>
            <person name="Marcotte E.M."/>
            <person name="Wallingford J.B."/>
            <person name="Ito Y."/>
            <person name="Asashima M."/>
            <person name="Ueno N."/>
            <person name="Matsuda Y."/>
            <person name="Veenstra G.J."/>
            <person name="Fujiyama A."/>
            <person name="Harland R.M."/>
            <person name="Taira M."/>
            <person name="Rokhsar D.S."/>
        </authorList>
    </citation>
    <scope>NUCLEOTIDE SEQUENCE [LARGE SCALE GENOMIC DNA]</scope>
    <source>
        <strain evidence="2">J</strain>
    </source>
</reference>
<organism evidence="1 2">
    <name type="scientific">Xenopus laevis</name>
    <name type="common">African clawed frog</name>
    <dbReference type="NCBI Taxonomy" id="8355"/>
    <lineage>
        <taxon>Eukaryota</taxon>
        <taxon>Metazoa</taxon>
        <taxon>Chordata</taxon>
        <taxon>Craniata</taxon>
        <taxon>Vertebrata</taxon>
        <taxon>Euteleostomi</taxon>
        <taxon>Amphibia</taxon>
        <taxon>Batrachia</taxon>
        <taxon>Anura</taxon>
        <taxon>Pipoidea</taxon>
        <taxon>Pipidae</taxon>
        <taxon>Xenopodinae</taxon>
        <taxon>Xenopus</taxon>
        <taxon>Xenopus</taxon>
    </lineage>
</organism>
<gene>
    <name evidence="1" type="ORF">XELAEV_18030737mg</name>
</gene>
<evidence type="ECO:0000313" key="2">
    <source>
        <dbReference type="Proteomes" id="UP000694892"/>
    </source>
</evidence>
<sequence length="67" mass="7749">MMCIKNEMIVFRLPYFYLLTLQSCMYKDEGKTTYFFLKGSYFLTFGFSLPGNTNVSVMEHSVPASLP</sequence>
<evidence type="ECO:0000313" key="1">
    <source>
        <dbReference type="EMBL" id="OCT75556.1"/>
    </source>
</evidence>